<reference evidence="2" key="1">
    <citation type="submission" date="2017-04" db="EMBL/GenBank/DDBJ databases">
        <title>Complete Genome Sequences of Twelve Strains of a Stable Defined Moderately Diverse Mouse Microbiota 2 (sDMDMm2).</title>
        <authorList>
            <person name="Uchimura Y."/>
            <person name="Wyss M."/>
            <person name="Brugiroux S."/>
            <person name="Limenitakis J.P."/>
            <person name="Stecher B."/>
            <person name="McCoy K.D."/>
            <person name="Macpherson A.J."/>
        </authorList>
    </citation>
    <scope>NUCLEOTIDE SEQUENCE</scope>
    <source>
        <strain evidence="2">YL58</strain>
    </source>
</reference>
<evidence type="ECO:0000313" key="3">
    <source>
        <dbReference type="Proteomes" id="UP000092574"/>
    </source>
</evidence>
<sequence length="71" mass="7730">MLLFRRSAQHSAGNTPDSRAANGVDSGKNPVGGHSFADQKDSITRRNGIKQRQRCESFCANIENQNADGKI</sequence>
<name>A0A1C7I6D3_9FIRM</name>
<dbReference type="EMBL" id="CP015405">
    <property type="protein sequence ID" value="ANU75161.1"/>
    <property type="molecule type" value="Genomic_DNA"/>
</dbReference>
<dbReference type="STRING" id="1796616.A4V09_04945"/>
<dbReference type="Proteomes" id="UP000092574">
    <property type="component" value="Chromosome"/>
</dbReference>
<evidence type="ECO:0000256" key="1">
    <source>
        <dbReference type="SAM" id="MobiDB-lite"/>
    </source>
</evidence>
<dbReference type="AlphaFoldDB" id="A0A1C7I6D3"/>
<organism evidence="2 3">
    <name type="scientific">Blautia pseudococcoides</name>
    <dbReference type="NCBI Taxonomy" id="1796616"/>
    <lineage>
        <taxon>Bacteria</taxon>
        <taxon>Bacillati</taxon>
        <taxon>Bacillota</taxon>
        <taxon>Clostridia</taxon>
        <taxon>Lachnospirales</taxon>
        <taxon>Lachnospiraceae</taxon>
        <taxon>Blautia</taxon>
    </lineage>
</organism>
<feature type="region of interest" description="Disordered" evidence="1">
    <location>
        <begin position="1"/>
        <end position="50"/>
    </location>
</feature>
<keyword evidence="3" id="KW-1185">Reference proteome</keyword>
<proteinExistence type="predicted"/>
<protein>
    <submittedName>
        <fullName evidence="2">Uncharacterized protein</fullName>
    </submittedName>
</protein>
<gene>
    <name evidence="2" type="ORF">A4V09_04945</name>
</gene>
<accession>A0A1C7I6D3</accession>
<evidence type="ECO:0000313" key="2">
    <source>
        <dbReference type="EMBL" id="ANU75161.1"/>
    </source>
</evidence>
<dbReference type="KEGG" id="byl:A4V09_04945"/>